<reference evidence="2" key="1">
    <citation type="submission" date="2019-04" db="EMBL/GenBank/DDBJ databases">
        <title>Evolution of Biomass-Degrading Anaerobic Consortia Revealed by Metagenomics.</title>
        <authorList>
            <person name="Peng X."/>
        </authorList>
    </citation>
    <scope>NUCLEOTIDE SEQUENCE</scope>
    <source>
        <strain evidence="2">SIG551</strain>
    </source>
</reference>
<dbReference type="EMBL" id="SVNY01000001">
    <property type="protein sequence ID" value="MBE6832279.1"/>
    <property type="molecule type" value="Genomic_DNA"/>
</dbReference>
<organism evidence="2 3">
    <name type="scientific">Faecalispora sporosphaeroides</name>
    <dbReference type="NCBI Taxonomy" id="1549"/>
    <lineage>
        <taxon>Bacteria</taxon>
        <taxon>Bacillati</taxon>
        <taxon>Bacillota</taxon>
        <taxon>Clostridia</taxon>
        <taxon>Eubacteriales</taxon>
        <taxon>Oscillospiraceae</taxon>
        <taxon>Faecalispora</taxon>
    </lineage>
</organism>
<name>A0A928KQH1_9FIRM</name>
<protein>
    <submittedName>
        <fullName evidence="2">Sugar ABC transporter substrate-binding protein</fullName>
    </submittedName>
</protein>
<dbReference type="InterPro" id="IPR006059">
    <property type="entry name" value="SBP"/>
</dbReference>
<comment type="caution">
    <text evidence="2">The sequence shown here is derived from an EMBL/GenBank/DDBJ whole genome shotgun (WGS) entry which is preliminary data.</text>
</comment>
<feature type="chain" id="PRO_5039022662" evidence="1">
    <location>
        <begin position="19"/>
        <end position="450"/>
    </location>
</feature>
<keyword evidence="1" id="KW-0732">Signal</keyword>
<feature type="signal peptide" evidence="1">
    <location>
        <begin position="1"/>
        <end position="18"/>
    </location>
</feature>
<evidence type="ECO:0000256" key="1">
    <source>
        <dbReference type="SAM" id="SignalP"/>
    </source>
</evidence>
<dbReference type="PANTHER" id="PTHR43649">
    <property type="entry name" value="ARABINOSE-BINDING PROTEIN-RELATED"/>
    <property type="match status" value="1"/>
</dbReference>
<dbReference type="SUPFAM" id="SSF53850">
    <property type="entry name" value="Periplasmic binding protein-like II"/>
    <property type="match status" value="1"/>
</dbReference>
<accession>A0A928KQH1</accession>
<proteinExistence type="predicted"/>
<gene>
    <name evidence="2" type="ORF">E7512_01625</name>
</gene>
<dbReference type="RefSeq" id="WP_326839806.1">
    <property type="nucleotide sequence ID" value="NZ_SVNY01000001.1"/>
</dbReference>
<dbReference type="Pfam" id="PF01547">
    <property type="entry name" value="SBP_bac_1"/>
    <property type="match status" value="1"/>
</dbReference>
<dbReference type="CDD" id="cd13585">
    <property type="entry name" value="PBP2_TMBP_like"/>
    <property type="match status" value="1"/>
</dbReference>
<dbReference type="PANTHER" id="PTHR43649:SF12">
    <property type="entry name" value="DIACETYLCHITOBIOSE BINDING PROTEIN DASA"/>
    <property type="match status" value="1"/>
</dbReference>
<dbReference type="AlphaFoldDB" id="A0A928KQH1"/>
<dbReference type="InterPro" id="IPR050490">
    <property type="entry name" value="Bact_solute-bd_prot1"/>
</dbReference>
<dbReference type="PROSITE" id="PS51257">
    <property type="entry name" value="PROKAR_LIPOPROTEIN"/>
    <property type="match status" value="1"/>
</dbReference>
<dbReference type="Proteomes" id="UP000754750">
    <property type="component" value="Unassembled WGS sequence"/>
</dbReference>
<evidence type="ECO:0000313" key="2">
    <source>
        <dbReference type="EMBL" id="MBE6832279.1"/>
    </source>
</evidence>
<sequence>MKKVISLLCAGSMVLGLAACGQTSPSGGASSAAGSQAEKPYAGTTLRVVSMTAQVSDGIQEYLSDFEDKTGIKVNLELYGESELRQKTTTEFLSGSSTIDVFLLSPLQDMAPYSKNGWIEPLDTYLDDPELNWSDFTAPKEQITLSGTDSIGCLPLYSSVQLMYYRTDLFEKKGLTPPANYEELVQACEKLNDPSNNLYAIACRGEKIALTSQFSPFLFGYGGSYIKDGKCNIGSAESVDAIKFYGKLLGKYGPPGILTTGYSQMTQLFNSGTVAMAIDANALYATLTDKAESAYYDKVGVAPIPEGPTGRQSYKQVVWGSAIYSGSKNKDAAWEFMKFVAGPDVAAYITPKGMPSFRSSVWNDPRVKDVMSADMVKAYSVINESDTTNPYGLPRLTSVTEARDAIGEAVVYSIETKGEGKDIEAKAKTAAEKVDQLLKNSNEYGDKYTY</sequence>
<dbReference type="Gene3D" id="3.40.190.10">
    <property type="entry name" value="Periplasmic binding protein-like II"/>
    <property type="match status" value="2"/>
</dbReference>
<evidence type="ECO:0000313" key="3">
    <source>
        <dbReference type="Proteomes" id="UP000754750"/>
    </source>
</evidence>